<evidence type="ECO:0000256" key="3">
    <source>
        <dbReference type="ARBA" id="ARBA00023163"/>
    </source>
</evidence>
<dbReference type="EMBL" id="LVIE01000024">
    <property type="protein sequence ID" value="OHT25466.1"/>
    <property type="molecule type" value="Genomic_DNA"/>
</dbReference>
<dbReference type="GO" id="GO:0003677">
    <property type="term" value="F:DNA binding"/>
    <property type="evidence" value="ECO:0007669"/>
    <property type="project" value="UniProtKB-KW"/>
</dbReference>
<sequence>MPIKPKILPSRDIIQSTHDQNNLEYHVSSVDLFLNLLLTSDNARAEIYDVINKKYSISEGKFILLMSLYGECELTTHELAMRMAVTSATVSVMVKRMLDDPNPLISVSINEKDTRSRLIKLSPRAYQILEEIIPLHIKNINSYIEPLNLEERELLLSLLKN</sequence>
<gene>
    <name evidence="5" type="ORF">A3Q29_13010</name>
</gene>
<dbReference type="Pfam" id="PF01047">
    <property type="entry name" value="MarR"/>
    <property type="match status" value="1"/>
</dbReference>
<feature type="domain" description="HTH marR-type" evidence="4">
    <location>
        <begin position="29"/>
        <end position="161"/>
    </location>
</feature>
<dbReference type="PANTHER" id="PTHR42756:SF1">
    <property type="entry name" value="TRANSCRIPTIONAL REPRESSOR OF EMRAB OPERON"/>
    <property type="match status" value="1"/>
</dbReference>
<name>A0A1S1HVR5_PROST</name>
<dbReference type="Gene3D" id="1.10.10.10">
    <property type="entry name" value="Winged helix-like DNA-binding domain superfamily/Winged helix DNA-binding domain"/>
    <property type="match status" value="1"/>
</dbReference>
<dbReference type="AlphaFoldDB" id="A0A1S1HVR5"/>
<dbReference type="SUPFAM" id="SSF46785">
    <property type="entry name" value="Winged helix' DNA-binding domain"/>
    <property type="match status" value="1"/>
</dbReference>
<accession>A0A1S1HVR5</accession>
<evidence type="ECO:0000256" key="2">
    <source>
        <dbReference type="ARBA" id="ARBA00023125"/>
    </source>
</evidence>
<organism evidence="5 6">
    <name type="scientific">Providencia stuartii</name>
    <dbReference type="NCBI Taxonomy" id="588"/>
    <lineage>
        <taxon>Bacteria</taxon>
        <taxon>Pseudomonadati</taxon>
        <taxon>Pseudomonadota</taxon>
        <taxon>Gammaproteobacteria</taxon>
        <taxon>Enterobacterales</taxon>
        <taxon>Morganellaceae</taxon>
        <taxon>Providencia</taxon>
    </lineage>
</organism>
<evidence type="ECO:0000259" key="4">
    <source>
        <dbReference type="PROSITE" id="PS50995"/>
    </source>
</evidence>
<reference evidence="5 6" key="1">
    <citation type="submission" date="2016-03" db="EMBL/GenBank/DDBJ databases">
        <title>Genome sequence of Providencia stuartii strain, isolated from the salivary glands of larval Lucilia sericata.</title>
        <authorList>
            <person name="Yuan Y."/>
            <person name="Zhang Y."/>
            <person name="Fu S."/>
            <person name="Crippen T.L."/>
            <person name="Visi D."/>
            <person name="Benbow M.E."/>
            <person name="Allen M."/>
            <person name="Tomberlin J.K."/>
            <person name="Sze S.-H."/>
            <person name="Tarone A.M."/>
        </authorList>
    </citation>
    <scope>NUCLEOTIDE SEQUENCE [LARGE SCALE GENOMIC DNA]</scope>
    <source>
        <strain evidence="5 6">Crippen</strain>
    </source>
</reference>
<evidence type="ECO:0000313" key="5">
    <source>
        <dbReference type="EMBL" id="OHT25466.1"/>
    </source>
</evidence>
<keyword evidence="2" id="KW-0238">DNA-binding</keyword>
<evidence type="ECO:0000256" key="1">
    <source>
        <dbReference type="ARBA" id="ARBA00023015"/>
    </source>
</evidence>
<keyword evidence="3" id="KW-0804">Transcription</keyword>
<dbReference type="Proteomes" id="UP000179588">
    <property type="component" value="Unassembled WGS sequence"/>
</dbReference>
<dbReference type="SMART" id="SM00347">
    <property type="entry name" value="HTH_MARR"/>
    <property type="match status" value="1"/>
</dbReference>
<protein>
    <recommendedName>
        <fullName evidence="4">HTH marR-type domain-containing protein</fullName>
    </recommendedName>
</protein>
<dbReference type="InterPro" id="IPR036388">
    <property type="entry name" value="WH-like_DNA-bd_sf"/>
</dbReference>
<dbReference type="InterPro" id="IPR000835">
    <property type="entry name" value="HTH_MarR-typ"/>
</dbReference>
<dbReference type="InterPro" id="IPR036390">
    <property type="entry name" value="WH_DNA-bd_sf"/>
</dbReference>
<keyword evidence="1" id="KW-0805">Transcription regulation</keyword>
<keyword evidence="6" id="KW-1185">Reference proteome</keyword>
<dbReference type="GO" id="GO:0003700">
    <property type="term" value="F:DNA-binding transcription factor activity"/>
    <property type="evidence" value="ECO:0007669"/>
    <property type="project" value="InterPro"/>
</dbReference>
<proteinExistence type="predicted"/>
<comment type="caution">
    <text evidence="5">The sequence shown here is derived from an EMBL/GenBank/DDBJ whole genome shotgun (WGS) entry which is preliminary data.</text>
</comment>
<dbReference type="PROSITE" id="PS50995">
    <property type="entry name" value="HTH_MARR_2"/>
    <property type="match status" value="1"/>
</dbReference>
<dbReference type="PANTHER" id="PTHR42756">
    <property type="entry name" value="TRANSCRIPTIONAL REGULATOR, MARR"/>
    <property type="match status" value="1"/>
</dbReference>
<evidence type="ECO:0000313" key="6">
    <source>
        <dbReference type="Proteomes" id="UP000179588"/>
    </source>
</evidence>